<dbReference type="InterPro" id="IPR003439">
    <property type="entry name" value="ABC_transporter-like_ATP-bd"/>
</dbReference>
<evidence type="ECO:0000256" key="9">
    <source>
        <dbReference type="ARBA" id="ARBA00022989"/>
    </source>
</evidence>
<evidence type="ECO:0000313" key="14">
    <source>
        <dbReference type="EMBL" id="ERN06796.1"/>
    </source>
</evidence>
<proteinExistence type="inferred from homology"/>
<dbReference type="FunFam" id="3.40.50.300:FF:000169">
    <property type="entry name" value="ABC transporter C family member 3"/>
    <property type="match status" value="1"/>
</dbReference>
<keyword evidence="9 11" id="KW-1133">Transmembrane helix</keyword>
<reference evidence="15" key="1">
    <citation type="journal article" date="2013" name="Science">
        <title>The Amborella genome and the evolution of flowering plants.</title>
        <authorList>
            <consortium name="Amborella Genome Project"/>
        </authorList>
    </citation>
    <scope>NUCLEOTIDE SEQUENCE [LARGE SCALE GENOMIC DNA]</scope>
</reference>
<dbReference type="Gene3D" id="3.40.50.300">
    <property type="entry name" value="P-loop containing nucleotide triphosphate hydrolases"/>
    <property type="match status" value="2"/>
</dbReference>
<evidence type="ECO:0000313" key="15">
    <source>
        <dbReference type="Proteomes" id="UP000017836"/>
    </source>
</evidence>
<dbReference type="OrthoDB" id="6500128at2759"/>
<dbReference type="Pfam" id="PF00005">
    <property type="entry name" value="ABC_tran"/>
    <property type="match status" value="2"/>
</dbReference>
<dbReference type="OMA" id="CMVPDGL"/>
<dbReference type="KEGG" id="atr:18435001"/>
<feature type="transmembrane region" description="Helical" evidence="11">
    <location>
        <begin position="1057"/>
        <end position="1075"/>
    </location>
</feature>
<dbReference type="GO" id="GO:0016020">
    <property type="term" value="C:membrane"/>
    <property type="evidence" value="ECO:0007669"/>
    <property type="project" value="UniProtKB-SubCell"/>
</dbReference>
<keyword evidence="10 11" id="KW-0472">Membrane</keyword>
<evidence type="ECO:0000259" key="12">
    <source>
        <dbReference type="PROSITE" id="PS50893"/>
    </source>
</evidence>
<keyword evidence="6" id="KW-0547">Nucleotide-binding</keyword>
<evidence type="ECO:0000259" key="13">
    <source>
        <dbReference type="PROSITE" id="PS50929"/>
    </source>
</evidence>
<dbReference type="InterPro" id="IPR044746">
    <property type="entry name" value="ABCC_6TM_D1"/>
</dbReference>
<keyword evidence="15" id="KW-1185">Reference proteome</keyword>
<dbReference type="SUPFAM" id="SSF90123">
    <property type="entry name" value="ABC transporter transmembrane region"/>
    <property type="match status" value="2"/>
</dbReference>
<feature type="transmembrane region" description="Helical" evidence="11">
    <location>
        <begin position="960"/>
        <end position="983"/>
    </location>
</feature>
<feature type="transmembrane region" description="Helical" evidence="11">
    <location>
        <begin position="1140"/>
        <end position="1160"/>
    </location>
</feature>
<feature type="transmembrane region" description="Helical" evidence="11">
    <location>
        <begin position="59"/>
        <end position="75"/>
    </location>
</feature>
<evidence type="ECO:0000256" key="10">
    <source>
        <dbReference type="ARBA" id="ARBA00023136"/>
    </source>
</evidence>
<dbReference type="InterPro" id="IPR044726">
    <property type="entry name" value="ABCC_6TM_D2"/>
</dbReference>
<dbReference type="InterPro" id="IPR003593">
    <property type="entry name" value="AAA+_ATPase"/>
</dbReference>
<feature type="domain" description="ABC transporter" evidence="12">
    <location>
        <begin position="1235"/>
        <end position="1469"/>
    </location>
</feature>
<sequence length="1474" mass="164287">MGGFPLHQLSILASSIFLLWVLVLLLCLSLHRNSSRETPPSIKSGTRGSSKISMNSSKLRVICCSFMSILYTGLWSWKITKRDEKYSIWVEAEDLLQAVTWLSMATFASYVRNRGENGGKRKWVSFMLCSGFFFSSVFNGFSICWRVTVYMRKKSKFPGLSLYSEIIGFLFSALLLCNSVFEAHEEENTEEEECKRQLLSEDYQDEEGEETPSDFDRASTWARLSFTWLNPLFESGRRKTLQMKDTPAIPREDTAEEAYASLERCLRKHKSCNGSVERLGSLSKALVFSTWRPLALNAALAGLNTLSSYAGPFLITLFIQHLSESPSESFRGYALAFALFIAKTVESVSQRHWYFGAQRLGIQVKAALIAMIYRKALLGVQGSNVRKGATMMNQVSVDAERIGDFAWYIHNLWLLPVQVFLALCILYYNLGPAASLTALATTLAIMAANTPLATLQEKYQSGIMDARDQRIKDTKESLNAMKILKLHAWETKYQEKILQLRNIESGWLRRYLYACAVVAFLFWAAPAVVSLTTFGVCLLVGTPLTTGSVLSALATFRVLQDPIYNLPELISMAAQTKISLSRISVLLSGEEERSGTTLESSWCEGEEEVVVDIRDGDFWWGRPPPPRNGGGGGGPALKGISLKVKKGWKVGVCGGVGEGKSSLLRCILGEMFENKESVRVREGVRRGYVGQEAWIQKGSVEENILFGGEMERERYERVVRGCGLLSWGELGGGEWEWEWGAGERGANLSGGQKQRVQMARAVYADADLYLLDDPFSALDAHTAAHLFKECVLGLLAEKTVIYVTHQLDFLSYADLVLVMRDGKIVEVGRLEELVSKGDSGELNQLMLAHNLFIRDMAAPVDQNRPHHLPNQLLTDEVIEEREVAAAEGEESERGSVKWRVYKAFVTAAYGGALVPLILGSHVMFQCLQMGGNYWMAWCTRPDGDGVGATAPVARRMMVGYAVLSAGSCLCVLARALLLATAAVETAQRLFHRMLHSVFRAPLSFFHSTPSTCILSRASTDQSTVDTDIPYRVAGLAFALIQLLALVTLASFLSLSLFFIFLLVISLSAWYQVYYISTARELARNVGSRRAPILHHLSETISGVTTIRCFGQEHRFLTTNFRLIDNYSRLAFHNSAAMEWLCLRINFLFNMAFFCLLLVILRLPTNVIHTSLSGLVATYGLNLNVLQAWIIWNLCNVENKMISVERIFQFTKLPSEAPLMIEDSRLSPDWPKTGTVEIENLQVKYKPHLPLVLSGISCKFPGGKKIGIVGRTGSGKSTLIQALFRVVEPLEGRILIDGVDISSLGLHDLRSRLSIIPQDPTLFQGSVRINLDPLQQHSDPEIWAALKKCQLVDVIRRDQRLLDAPVGEDGNNWSLGQRQLVCLARALLKESQILVLDEATASVDSVTDRTIQKTIREETSKCTVITIAHRIPTIIDSDLVLVLHQGHIVEYDSPTSLLANASSAFYHLVMELLRR</sequence>
<feature type="domain" description="ABC transmembrane type-1" evidence="13">
    <location>
        <begin position="922"/>
        <end position="1198"/>
    </location>
</feature>
<dbReference type="FunFam" id="1.20.1560.10:FF:000003">
    <property type="entry name" value="ABC transporter C family member 10"/>
    <property type="match status" value="1"/>
</dbReference>
<dbReference type="Pfam" id="PF00664">
    <property type="entry name" value="ABC_membrane"/>
    <property type="match status" value="2"/>
</dbReference>
<feature type="transmembrane region" description="Helical" evidence="11">
    <location>
        <begin position="411"/>
        <end position="430"/>
    </location>
</feature>
<evidence type="ECO:0000256" key="2">
    <source>
        <dbReference type="ARBA" id="ARBA00009726"/>
    </source>
</evidence>
<evidence type="ECO:0000256" key="1">
    <source>
        <dbReference type="ARBA" id="ARBA00004141"/>
    </source>
</evidence>
<keyword evidence="4 11" id="KW-0812">Transmembrane</keyword>
<dbReference type="FunFam" id="1.20.1560.10:FF:000002">
    <property type="entry name" value="ABC transporter C family member 5"/>
    <property type="match status" value="1"/>
</dbReference>
<organism evidence="14 15">
    <name type="scientific">Amborella trichopoda</name>
    <dbReference type="NCBI Taxonomy" id="13333"/>
    <lineage>
        <taxon>Eukaryota</taxon>
        <taxon>Viridiplantae</taxon>
        <taxon>Streptophyta</taxon>
        <taxon>Embryophyta</taxon>
        <taxon>Tracheophyta</taxon>
        <taxon>Spermatophyta</taxon>
        <taxon>Magnoliopsida</taxon>
        <taxon>Amborellales</taxon>
        <taxon>Amborellaceae</taxon>
        <taxon>Amborella</taxon>
    </lineage>
</organism>
<dbReference type="SMART" id="SM00382">
    <property type="entry name" value="AAA"/>
    <property type="match status" value="2"/>
</dbReference>
<feature type="transmembrane region" description="Helical" evidence="11">
    <location>
        <begin position="1032"/>
        <end position="1051"/>
    </location>
</feature>
<evidence type="ECO:0000256" key="11">
    <source>
        <dbReference type="SAM" id="Phobius"/>
    </source>
</evidence>
<dbReference type="InterPro" id="IPR050173">
    <property type="entry name" value="ABC_transporter_C-like"/>
</dbReference>
<dbReference type="Gramene" id="ERN06796">
    <property type="protein sequence ID" value="ERN06796"/>
    <property type="gene ID" value="AMTR_s00005p00188900"/>
</dbReference>
<feature type="domain" description="ABC transmembrane type-1" evidence="13">
    <location>
        <begin position="295"/>
        <end position="575"/>
    </location>
</feature>
<evidence type="ECO:0000256" key="5">
    <source>
        <dbReference type="ARBA" id="ARBA00022737"/>
    </source>
</evidence>
<dbReference type="eggNOG" id="KOG0054">
    <property type="taxonomic scope" value="Eukaryota"/>
</dbReference>
<dbReference type="SUPFAM" id="SSF52540">
    <property type="entry name" value="P-loop containing nucleoside triphosphate hydrolases"/>
    <property type="match status" value="2"/>
</dbReference>
<feature type="transmembrane region" description="Helical" evidence="11">
    <location>
        <begin position="123"/>
        <end position="148"/>
    </location>
</feature>
<evidence type="ECO:0008006" key="16">
    <source>
        <dbReference type="Google" id="ProtNLM"/>
    </source>
</evidence>
<dbReference type="InterPro" id="IPR027417">
    <property type="entry name" value="P-loop_NTPase"/>
</dbReference>
<feature type="domain" description="ABC transporter" evidence="12">
    <location>
        <begin position="613"/>
        <end position="846"/>
    </location>
</feature>
<keyword evidence="8" id="KW-1278">Translocase</keyword>
<dbReference type="CDD" id="cd18579">
    <property type="entry name" value="ABC_6TM_ABCC_D1"/>
    <property type="match status" value="1"/>
</dbReference>
<dbReference type="Gene3D" id="1.20.1560.10">
    <property type="entry name" value="ABC transporter type 1, transmembrane domain"/>
    <property type="match status" value="2"/>
</dbReference>
<name>W1PGN4_AMBTC</name>
<comment type="subcellular location">
    <subcellularLocation>
        <location evidence="1">Membrane</location>
        <topology evidence="1">Multi-pass membrane protein</topology>
    </subcellularLocation>
</comment>
<dbReference type="Proteomes" id="UP000017836">
    <property type="component" value="Unassembled WGS sequence"/>
</dbReference>
<feature type="transmembrane region" description="Helical" evidence="11">
    <location>
        <begin position="1166"/>
        <end position="1191"/>
    </location>
</feature>
<comment type="similarity">
    <text evidence="2">Belongs to the ABC transporter superfamily. ABCC family. Conjugate transporter (TC 3.A.1.208) subfamily.</text>
</comment>
<evidence type="ECO:0000256" key="4">
    <source>
        <dbReference type="ARBA" id="ARBA00022692"/>
    </source>
</evidence>
<keyword evidence="5" id="KW-0677">Repeat</keyword>
<evidence type="ECO:0000256" key="3">
    <source>
        <dbReference type="ARBA" id="ARBA00022448"/>
    </source>
</evidence>
<accession>W1PGN4</accession>
<evidence type="ECO:0000256" key="6">
    <source>
        <dbReference type="ARBA" id="ARBA00022741"/>
    </source>
</evidence>
<dbReference type="GO" id="GO:0055085">
    <property type="term" value="P:transmembrane transport"/>
    <property type="evidence" value="ECO:0000318"/>
    <property type="project" value="GO_Central"/>
</dbReference>
<dbReference type="PROSITE" id="PS00211">
    <property type="entry name" value="ABC_TRANSPORTER_1"/>
    <property type="match status" value="1"/>
</dbReference>
<dbReference type="HOGENOM" id="CLU_000604_27_1_1"/>
<dbReference type="InterPro" id="IPR017871">
    <property type="entry name" value="ABC_transporter-like_CS"/>
</dbReference>
<dbReference type="PROSITE" id="PS50893">
    <property type="entry name" value="ABC_TRANSPORTER_2"/>
    <property type="match status" value="2"/>
</dbReference>
<dbReference type="EMBL" id="KI393866">
    <property type="protein sequence ID" value="ERN06796.1"/>
    <property type="molecule type" value="Genomic_DNA"/>
</dbReference>
<feature type="transmembrane region" description="Helical" evidence="11">
    <location>
        <begin position="538"/>
        <end position="559"/>
    </location>
</feature>
<dbReference type="CDD" id="cd03244">
    <property type="entry name" value="ABCC_MRP_domain2"/>
    <property type="match status" value="1"/>
</dbReference>
<gene>
    <name evidence="14" type="ORF">AMTR_s00005p00188900</name>
</gene>
<feature type="transmembrane region" description="Helical" evidence="11">
    <location>
        <begin position="436"/>
        <end position="455"/>
    </location>
</feature>
<dbReference type="PANTHER" id="PTHR24223">
    <property type="entry name" value="ATP-BINDING CASSETTE SUB-FAMILY C"/>
    <property type="match status" value="1"/>
</dbReference>
<dbReference type="CDD" id="cd18580">
    <property type="entry name" value="ABC_6TM_ABCC_D2"/>
    <property type="match status" value="1"/>
</dbReference>
<dbReference type="InterPro" id="IPR036640">
    <property type="entry name" value="ABC1_TM_sf"/>
</dbReference>
<feature type="transmembrane region" description="Helical" evidence="11">
    <location>
        <begin position="6"/>
        <end position="28"/>
    </location>
</feature>
<keyword evidence="7" id="KW-0067">ATP-binding</keyword>
<dbReference type="GO" id="GO:0016887">
    <property type="term" value="F:ATP hydrolysis activity"/>
    <property type="evidence" value="ECO:0007669"/>
    <property type="project" value="InterPro"/>
</dbReference>
<feature type="transmembrane region" description="Helical" evidence="11">
    <location>
        <begin position="903"/>
        <end position="924"/>
    </location>
</feature>
<dbReference type="PANTHER" id="PTHR24223:SF222">
    <property type="entry name" value="OS01G0902100 PROTEIN"/>
    <property type="match status" value="1"/>
</dbReference>
<dbReference type="GO" id="GO:0140359">
    <property type="term" value="F:ABC-type transporter activity"/>
    <property type="evidence" value="ECO:0000318"/>
    <property type="project" value="GO_Central"/>
</dbReference>
<evidence type="ECO:0000256" key="7">
    <source>
        <dbReference type="ARBA" id="ARBA00022840"/>
    </source>
</evidence>
<protein>
    <recommendedName>
        <fullName evidence="16">ABC transporter C family member 3</fullName>
    </recommendedName>
</protein>
<evidence type="ECO:0000256" key="8">
    <source>
        <dbReference type="ARBA" id="ARBA00022967"/>
    </source>
</evidence>
<dbReference type="PROSITE" id="PS50929">
    <property type="entry name" value="ABC_TM1F"/>
    <property type="match status" value="2"/>
</dbReference>
<dbReference type="InterPro" id="IPR011527">
    <property type="entry name" value="ABC1_TM_dom"/>
</dbReference>
<dbReference type="FunFam" id="3.40.50.300:FF:000973">
    <property type="entry name" value="Multidrug resistance-associated protein 4"/>
    <property type="match status" value="1"/>
</dbReference>
<keyword evidence="3" id="KW-0813">Transport</keyword>
<feature type="transmembrane region" description="Helical" evidence="11">
    <location>
        <begin position="511"/>
        <end position="532"/>
    </location>
</feature>
<dbReference type="GO" id="GO:0005524">
    <property type="term" value="F:ATP binding"/>
    <property type="evidence" value="ECO:0007669"/>
    <property type="project" value="UniProtKB-KW"/>
</dbReference>